<dbReference type="GO" id="GO:0015386">
    <property type="term" value="F:potassium:proton antiporter activity"/>
    <property type="evidence" value="ECO:0007669"/>
    <property type="project" value="TreeGrafter"/>
</dbReference>
<dbReference type="PANTHER" id="PTHR37958">
    <property type="entry name" value="SODIUM-POTASSIUM/PROTON ANTIPORTER CHAA"/>
    <property type="match status" value="1"/>
</dbReference>
<evidence type="ECO:0000256" key="5">
    <source>
        <dbReference type="SAM" id="Phobius"/>
    </source>
</evidence>
<feature type="domain" description="Sodium/calcium exchanger membrane region" evidence="6">
    <location>
        <begin position="29"/>
        <end position="182"/>
    </location>
</feature>
<dbReference type="InterPro" id="IPR052946">
    <property type="entry name" value="Alkaline_pH_Ca-Antiporter"/>
</dbReference>
<proteinExistence type="predicted"/>
<dbReference type="InterPro" id="IPR004837">
    <property type="entry name" value="NaCa_Exmemb"/>
</dbReference>
<dbReference type="AlphaFoldDB" id="A0A6G7YC11"/>
<dbReference type="Proteomes" id="UP000502035">
    <property type="component" value="Chromosome"/>
</dbReference>
<keyword evidence="3 5" id="KW-1133">Transmembrane helix</keyword>
<evidence type="ECO:0000256" key="3">
    <source>
        <dbReference type="ARBA" id="ARBA00022989"/>
    </source>
</evidence>
<dbReference type="PANTHER" id="PTHR37958:SF1">
    <property type="entry name" value="SODIUM-POTASSIUM_PROTON ANTIPORTER CHAA"/>
    <property type="match status" value="1"/>
</dbReference>
<comment type="subcellular location">
    <subcellularLocation>
        <location evidence="1">Membrane</location>
        <topology evidence="1">Multi-pass membrane protein</topology>
    </subcellularLocation>
</comment>
<gene>
    <name evidence="7" type="ORF">G7071_01630</name>
</gene>
<evidence type="ECO:0000259" key="6">
    <source>
        <dbReference type="Pfam" id="PF01699"/>
    </source>
</evidence>
<reference evidence="7 8" key="1">
    <citation type="submission" date="2020-03" db="EMBL/GenBank/DDBJ databases">
        <title>Nocardioides sp. nov., isolated from fish.</title>
        <authorList>
            <person name="Hyun D.-W."/>
            <person name="Bae J.-W."/>
        </authorList>
    </citation>
    <scope>NUCLEOTIDE SEQUENCE [LARGE SCALE GENOMIC DNA]</scope>
    <source>
        <strain evidence="7 8">HDW12A</strain>
    </source>
</reference>
<keyword evidence="8" id="KW-1185">Reference proteome</keyword>
<dbReference type="RefSeq" id="WP_166314062.1">
    <property type="nucleotide sequence ID" value="NZ_CP049866.1"/>
</dbReference>
<feature type="transmembrane region" description="Helical" evidence="5">
    <location>
        <begin position="325"/>
        <end position="342"/>
    </location>
</feature>
<evidence type="ECO:0000313" key="7">
    <source>
        <dbReference type="EMBL" id="QIK74333.1"/>
    </source>
</evidence>
<evidence type="ECO:0000256" key="2">
    <source>
        <dbReference type="ARBA" id="ARBA00022692"/>
    </source>
</evidence>
<evidence type="ECO:0000313" key="8">
    <source>
        <dbReference type="Proteomes" id="UP000502035"/>
    </source>
</evidence>
<feature type="transmembrane region" description="Helical" evidence="5">
    <location>
        <begin position="289"/>
        <end position="313"/>
    </location>
</feature>
<keyword evidence="4 5" id="KW-0472">Membrane</keyword>
<dbReference type="EMBL" id="CP049866">
    <property type="protein sequence ID" value="QIK74333.1"/>
    <property type="molecule type" value="Genomic_DNA"/>
</dbReference>
<sequence>MPRLSWNVVTPGLAALLLGATWGRDPGSAVLALVAVVLIGAVLSAVHHAEVVAHRVGEPLGSLVLAVAVTVIEVALIVTLMITATKDTSALARDTVFAAVMISLNGIVGLVLLVSALKHHLAVFNPEGTGSALATVVTLATVCLVLPSFTTSANGAVYTGPQLAFAAVASLVLYGLFVFTQTIRHRDFFLPVDRAGANLKPGQPVDADDDGHADPPDNRTTTWSAALLVVSLVAVVGLAKIVSPAIEDGVSAVGFPQAVVGVVIALLVLLPESIAAVRAAARERVQVGLNLGFGSAMASIGLTIPVIAVASIWLSGPLTLGLDDVQIVLLVLTALVSILTVVPGRAKPLQGGVHLVLFAAFVFLTIAP</sequence>
<feature type="transmembrane region" description="Helical" evidence="5">
    <location>
        <begin position="60"/>
        <end position="84"/>
    </location>
</feature>
<accession>A0A6G7YC11</accession>
<feature type="transmembrane region" description="Helical" evidence="5">
    <location>
        <begin position="349"/>
        <end position="367"/>
    </location>
</feature>
<protein>
    <submittedName>
        <fullName evidence="7">Ionic transporter y4hA</fullName>
    </submittedName>
</protein>
<dbReference type="Pfam" id="PF01699">
    <property type="entry name" value="Na_Ca_ex"/>
    <property type="match status" value="2"/>
</dbReference>
<evidence type="ECO:0000256" key="1">
    <source>
        <dbReference type="ARBA" id="ARBA00004141"/>
    </source>
</evidence>
<feature type="transmembrane region" description="Helical" evidence="5">
    <location>
        <begin position="225"/>
        <end position="246"/>
    </location>
</feature>
<name>A0A6G7YC11_9ACTN</name>
<dbReference type="KEGG" id="npi:G7071_01630"/>
<feature type="transmembrane region" description="Helical" evidence="5">
    <location>
        <begin position="33"/>
        <end position="53"/>
    </location>
</feature>
<dbReference type="GO" id="GO:0015385">
    <property type="term" value="F:sodium:proton antiporter activity"/>
    <property type="evidence" value="ECO:0007669"/>
    <property type="project" value="TreeGrafter"/>
</dbReference>
<feature type="transmembrane region" description="Helical" evidence="5">
    <location>
        <begin position="258"/>
        <end position="277"/>
    </location>
</feature>
<feature type="transmembrane region" description="Helical" evidence="5">
    <location>
        <begin position="96"/>
        <end position="117"/>
    </location>
</feature>
<keyword evidence="2 5" id="KW-0812">Transmembrane</keyword>
<feature type="transmembrane region" description="Helical" evidence="5">
    <location>
        <begin position="129"/>
        <end position="150"/>
    </location>
</feature>
<feature type="domain" description="Sodium/calcium exchanger membrane region" evidence="6">
    <location>
        <begin position="223"/>
        <end position="366"/>
    </location>
</feature>
<feature type="transmembrane region" description="Helical" evidence="5">
    <location>
        <begin position="162"/>
        <end position="180"/>
    </location>
</feature>
<organism evidence="7 8">
    <name type="scientific">Nocardioides piscis</name>
    <dbReference type="NCBI Taxonomy" id="2714938"/>
    <lineage>
        <taxon>Bacteria</taxon>
        <taxon>Bacillati</taxon>
        <taxon>Actinomycetota</taxon>
        <taxon>Actinomycetes</taxon>
        <taxon>Propionibacteriales</taxon>
        <taxon>Nocardioidaceae</taxon>
        <taxon>Nocardioides</taxon>
    </lineage>
</organism>
<dbReference type="GO" id="GO:0005886">
    <property type="term" value="C:plasma membrane"/>
    <property type="evidence" value="ECO:0007669"/>
    <property type="project" value="TreeGrafter"/>
</dbReference>
<evidence type="ECO:0000256" key="4">
    <source>
        <dbReference type="ARBA" id="ARBA00023136"/>
    </source>
</evidence>